<evidence type="ECO:0000259" key="1">
    <source>
        <dbReference type="PROSITE" id="PS50181"/>
    </source>
</evidence>
<dbReference type="CDD" id="cd09917">
    <property type="entry name" value="F-box_SF"/>
    <property type="match status" value="1"/>
</dbReference>
<accession>A0AAD5V6T9</accession>
<comment type="caution">
    <text evidence="2">The sequence shown here is derived from an EMBL/GenBank/DDBJ whole genome shotgun (WGS) entry which is preliminary data.</text>
</comment>
<gene>
    <name evidence="2" type="ORF">NLI96_g3444</name>
</gene>
<proteinExistence type="predicted"/>
<sequence>MSTEGHETVTPHAPPEAQHGIISESSFKILELPGEIVQEALLFLRPSHILHFALTCHHCHDLSVPILNQSIVLAGPKNNSVWQRIGDAADDPRNIYVRVVQLGTGSMARFLEDFWILESVVPRLKTFPQLQGLVSRAPNVGWQGYETIIKALGDRLRSLRLEVLAPNGTTLEEVPWIHEYSFSRLHTLDLCFVAPVVKNDTPNILPILSTTCPVLKHLKISFEASRFLQFKIYDSDPVQMALPGNHLPFLESFSLDAADSDPEAEESAMGIHAFLERHSATLREFAIPYLRRKLESGAPLHLKLRKLNCSLKLAYQLSECDDLENATLLEDIALHRICFPSFGIAGPVPSVGGTSNVDSDVLEERWRYKNVKSLTMFPQTGDQSSLFYQLLPRLFPKLRKLTLHLYGGTQSQNLVQEWNTVARNTVVDRCYHLDRVKTITEGEAKLVEKWFKVIRDSEGRAMALDAVESH</sequence>
<dbReference type="Proteomes" id="UP001212997">
    <property type="component" value="Unassembled WGS sequence"/>
</dbReference>
<organism evidence="2 3">
    <name type="scientific">Meripilus lineatus</name>
    <dbReference type="NCBI Taxonomy" id="2056292"/>
    <lineage>
        <taxon>Eukaryota</taxon>
        <taxon>Fungi</taxon>
        <taxon>Dikarya</taxon>
        <taxon>Basidiomycota</taxon>
        <taxon>Agaricomycotina</taxon>
        <taxon>Agaricomycetes</taxon>
        <taxon>Polyporales</taxon>
        <taxon>Meripilaceae</taxon>
        <taxon>Meripilus</taxon>
    </lineage>
</organism>
<dbReference type="EMBL" id="JANAWD010000088">
    <property type="protein sequence ID" value="KAJ3487548.1"/>
    <property type="molecule type" value="Genomic_DNA"/>
</dbReference>
<dbReference type="PROSITE" id="PS50181">
    <property type="entry name" value="FBOX"/>
    <property type="match status" value="1"/>
</dbReference>
<name>A0AAD5V6T9_9APHY</name>
<reference evidence="2" key="1">
    <citation type="submission" date="2022-07" db="EMBL/GenBank/DDBJ databases">
        <title>Genome Sequence of Physisporinus lineatus.</title>
        <authorList>
            <person name="Buettner E."/>
        </authorList>
    </citation>
    <scope>NUCLEOTIDE SEQUENCE</scope>
    <source>
        <strain evidence="2">VT162</strain>
    </source>
</reference>
<dbReference type="AlphaFoldDB" id="A0AAD5V6T9"/>
<keyword evidence="3" id="KW-1185">Reference proteome</keyword>
<evidence type="ECO:0000313" key="3">
    <source>
        <dbReference type="Proteomes" id="UP001212997"/>
    </source>
</evidence>
<protein>
    <recommendedName>
        <fullName evidence="1">F-box domain-containing protein</fullName>
    </recommendedName>
</protein>
<evidence type="ECO:0000313" key="2">
    <source>
        <dbReference type="EMBL" id="KAJ3487548.1"/>
    </source>
</evidence>
<dbReference type="InterPro" id="IPR001810">
    <property type="entry name" value="F-box_dom"/>
</dbReference>
<feature type="domain" description="F-box" evidence="1">
    <location>
        <begin position="26"/>
        <end position="85"/>
    </location>
</feature>